<feature type="domain" description="Peptidase A1" evidence="9">
    <location>
        <begin position="58"/>
        <end position="382"/>
    </location>
</feature>
<dbReference type="AlphaFoldDB" id="A0A2C5ZMV9"/>
<dbReference type="GO" id="GO:0006508">
    <property type="term" value="P:proteolysis"/>
    <property type="evidence" value="ECO:0007669"/>
    <property type="project" value="UniProtKB-KW"/>
</dbReference>
<organism evidence="10 11">
    <name type="scientific">Ophiocordyceps australis</name>
    <dbReference type="NCBI Taxonomy" id="1399860"/>
    <lineage>
        <taxon>Eukaryota</taxon>
        <taxon>Fungi</taxon>
        <taxon>Dikarya</taxon>
        <taxon>Ascomycota</taxon>
        <taxon>Pezizomycotina</taxon>
        <taxon>Sordariomycetes</taxon>
        <taxon>Hypocreomycetidae</taxon>
        <taxon>Hypocreales</taxon>
        <taxon>Ophiocordycipitaceae</taxon>
        <taxon>Ophiocordyceps</taxon>
    </lineage>
</organism>
<dbReference type="GO" id="GO:0031505">
    <property type="term" value="P:fungal-type cell wall organization"/>
    <property type="evidence" value="ECO:0007669"/>
    <property type="project" value="TreeGrafter"/>
</dbReference>
<dbReference type="InterPro" id="IPR001461">
    <property type="entry name" value="Aspartic_peptidase_A1"/>
</dbReference>
<evidence type="ECO:0000259" key="9">
    <source>
        <dbReference type="PROSITE" id="PS51767"/>
    </source>
</evidence>
<dbReference type="GO" id="GO:0005576">
    <property type="term" value="C:extracellular region"/>
    <property type="evidence" value="ECO:0007669"/>
    <property type="project" value="TreeGrafter"/>
</dbReference>
<evidence type="ECO:0000313" key="11">
    <source>
        <dbReference type="Proteomes" id="UP000224854"/>
    </source>
</evidence>
<comment type="caution">
    <text evidence="10">The sequence shown here is derived from an EMBL/GenBank/DDBJ whole genome shotgun (WGS) entry which is preliminary data.</text>
</comment>
<keyword evidence="2 7" id="KW-0645">Protease</keyword>
<feature type="signal peptide" evidence="8">
    <location>
        <begin position="1"/>
        <end position="19"/>
    </location>
</feature>
<feature type="chain" id="PRO_5012451561" description="Peptidase A1 domain-containing protein" evidence="8">
    <location>
        <begin position="20"/>
        <end position="461"/>
    </location>
</feature>
<dbReference type="Proteomes" id="UP000224854">
    <property type="component" value="Unassembled WGS sequence"/>
</dbReference>
<dbReference type="PROSITE" id="PS51767">
    <property type="entry name" value="PEPTIDASE_A1"/>
    <property type="match status" value="1"/>
</dbReference>
<evidence type="ECO:0000256" key="6">
    <source>
        <dbReference type="PIRSR" id="PIRSR601461-1"/>
    </source>
</evidence>
<dbReference type="PANTHER" id="PTHR47965:SF79">
    <property type="entry name" value="ASPARTIC PROTEINASE"/>
    <property type="match status" value="1"/>
</dbReference>
<reference evidence="10 11" key="1">
    <citation type="submission" date="2017-06" db="EMBL/GenBank/DDBJ databases">
        <title>Ant-infecting Ophiocordyceps genomes reveal a high diversity of potential behavioral manipulation genes and a possible major role for enterotoxins.</title>
        <authorList>
            <person name="De Bekker C."/>
            <person name="Evans H.C."/>
            <person name="Brachmann A."/>
            <person name="Hughes D.P."/>
        </authorList>
    </citation>
    <scope>NUCLEOTIDE SEQUENCE [LARGE SCALE GENOMIC DNA]</scope>
    <source>
        <strain evidence="10 11">1348a</strain>
    </source>
</reference>
<dbReference type="EMBL" id="NJEU01000060">
    <property type="protein sequence ID" value="PHH82407.1"/>
    <property type="molecule type" value="Genomic_DNA"/>
</dbReference>
<dbReference type="GO" id="GO:0004190">
    <property type="term" value="F:aspartic-type endopeptidase activity"/>
    <property type="evidence" value="ECO:0007669"/>
    <property type="project" value="UniProtKB-KW"/>
</dbReference>
<evidence type="ECO:0000256" key="2">
    <source>
        <dbReference type="ARBA" id="ARBA00022670"/>
    </source>
</evidence>
<keyword evidence="11" id="KW-1185">Reference proteome</keyword>
<dbReference type="CDD" id="cd05474">
    <property type="entry name" value="SAP_like"/>
    <property type="match status" value="1"/>
</dbReference>
<keyword evidence="5 7" id="KW-0378">Hydrolase</keyword>
<dbReference type="Pfam" id="PF00026">
    <property type="entry name" value="Asp"/>
    <property type="match status" value="1"/>
</dbReference>
<evidence type="ECO:0000313" key="10">
    <source>
        <dbReference type="EMBL" id="PHH82407.1"/>
    </source>
</evidence>
<accession>A0A2C5ZMV9</accession>
<dbReference type="GO" id="GO:0009277">
    <property type="term" value="C:fungal-type cell wall"/>
    <property type="evidence" value="ECO:0007669"/>
    <property type="project" value="TreeGrafter"/>
</dbReference>
<evidence type="ECO:0000256" key="3">
    <source>
        <dbReference type="ARBA" id="ARBA00022729"/>
    </source>
</evidence>
<dbReference type="OrthoDB" id="771136at2759"/>
<dbReference type="PRINTS" id="PR00792">
    <property type="entry name" value="PEPSIN"/>
</dbReference>
<evidence type="ECO:0000256" key="4">
    <source>
        <dbReference type="ARBA" id="ARBA00022750"/>
    </source>
</evidence>
<dbReference type="InterPro" id="IPR033876">
    <property type="entry name" value="SAP-like"/>
</dbReference>
<evidence type="ECO:0000256" key="7">
    <source>
        <dbReference type="RuleBase" id="RU000454"/>
    </source>
</evidence>
<name>A0A2C5ZMV9_9HYPO</name>
<dbReference type="Gene3D" id="2.40.70.10">
    <property type="entry name" value="Acid Proteases"/>
    <property type="match status" value="2"/>
</dbReference>
<dbReference type="InterPro" id="IPR001969">
    <property type="entry name" value="Aspartic_peptidase_AS"/>
</dbReference>
<comment type="similarity">
    <text evidence="1 7">Belongs to the peptidase A1 family.</text>
</comment>
<dbReference type="InterPro" id="IPR021109">
    <property type="entry name" value="Peptidase_aspartic_dom_sf"/>
</dbReference>
<protein>
    <recommendedName>
        <fullName evidence="9">Peptidase A1 domain-containing protein</fullName>
    </recommendedName>
</protein>
<proteinExistence type="inferred from homology"/>
<dbReference type="InterPro" id="IPR033121">
    <property type="entry name" value="PEPTIDASE_A1"/>
</dbReference>
<evidence type="ECO:0000256" key="1">
    <source>
        <dbReference type="ARBA" id="ARBA00007447"/>
    </source>
</evidence>
<dbReference type="PANTHER" id="PTHR47965">
    <property type="entry name" value="ASPARTYL PROTEASE-RELATED"/>
    <property type="match status" value="1"/>
</dbReference>
<feature type="active site" evidence="6">
    <location>
        <position position="76"/>
    </location>
</feature>
<evidence type="ECO:0000256" key="8">
    <source>
        <dbReference type="SAM" id="SignalP"/>
    </source>
</evidence>
<dbReference type="PROSITE" id="PS00141">
    <property type="entry name" value="ASP_PROTEASE"/>
    <property type="match status" value="1"/>
</dbReference>
<sequence length="461" mass="49389">MKAFSWLVKPTILSSAVLGQVVLWNISKRYDVGNIRHLVNNGPSFKTDINNDLTQGGYFATVNIGTPGQELTLQLDTGSSDVWVPASSAIDPSKSTTFNDVGQNLFQISYLDNSSSTGDYFADRIQLGPDSLQNFTMGLGTATSVAYGLVGVGYVNNEASVDTIQQLYPNLPVALANAQLINTVAYSLWLNDLNAQTGNILFGGVDTEEFTGPLTRIPILLDRTVNNYTSFMVSLYSIEASSPSGSDVLTVPELPLPVVLDSGTSLTFLPPDLVDQVWAEVGAKYDEDVGLALLPCAAAKSQGYFSFAFSGPLGPRINVTMAELVFQLDGGKQKQKLQRRRGKSVCGFGISKQTDPPYLLGDTFLRSAYVVYDLVNNEIGIAQTNFNSTQSNVVAFASHGAPIPSATAAPNYDGRGPPQPTKTDLDAASGFQDFQNVATMPNPRSDLGLAITIMALVFAFL</sequence>
<evidence type="ECO:0000256" key="5">
    <source>
        <dbReference type="ARBA" id="ARBA00022801"/>
    </source>
</evidence>
<keyword evidence="3 8" id="KW-0732">Signal</keyword>
<dbReference type="SUPFAM" id="SSF50630">
    <property type="entry name" value="Acid proteases"/>
    <property type="match status" value="1"/>
</dbReference>
<feature type="active site" evidence="6">
    <location>
        <position position="261"/>
    </location>
</feature>
<keyword evidence="4 7" id="KW-0064">Aspartyl protease</keyword>
<gene>
    <name evidence="10" type="ORF">CDD82_6095</name>
</gene>